<accession>A0AA88IRM4</accession>
<proteinExistence type="predicted"/>
<evidence type="ECO:0000313" key="1">
    <source>
        <dbReference type="EMBL" id="KAK2725522.1"/>
    </source>
</evidence>
<dbReference type="AlphaFoldDB" id="A0AA88IRM4"/>
<organism evidence="1 2">
    <name type="scientific">Artemia franciscana</name>
    <name type="common">Brine shrimp</name>
    <name type="synonym">Artemia sanfranciscana</name>
    <dbReference type="NCBI Taxonomy" id="6661"/>
    <lineage>
        <taxon>Eukaryota</taxon>
        <taxon>Metazoa</taxon>
        <taxon>Ecdysozoa</taxon>
        <taxon>Arthropoda</taxon>
        <taxon>Crustacea</taxon>
        <taxon>Branchiopoda</taxon>
        <taxon>Anostraca</taxon>
        <taxon>Artemiidae</taxon>
        <taxon>Artemia</taxon>
    </lineage>
</organism>
<keyword evidence="2" id="KW-1185">Reference proteome</keyword>
<sequence>MRLQHYANMKLLEKKTALILVDWNEERNYVIKTPRIPVKVERAGERFNPKGSAHVDWNEERNYVIKTPRIPVKVERAGERFNPKGSAHIF</sequence>
<protein>
    <submittedName>
        <fullName evidence="1">Uncharacterized protein</fullName>
    </submittedName>
</protein>
<gene>
    <name evidence="1" type="ORF">QYM36_000125</name>
</gene>
<dbReference type="Proteomes" id="UP001187531">
    <property type="component" value="Unassembled WGS sequence"/>
</dbReference>
<comment type="caution">
    <text evidence="1">The sequence shown here is derived from an EMBL/GenBank/DDBJ whole genome shotgun (WGS) entry which is preliminary data.</text>
</comment>
<evidence type="ECO:0000313" key="2">
    <source>
        <dbReference type="Proteomes" id="UP001187531"/>
    </source>
</evidence>
<dbReference type="EMBL" id="JAVRJZ010000002">
    <property type="protein sequence ID" value="KAK2725522.1"/>
    <property type="molecule type" value="Genomic_DNA"/>
</dbReference>
<name>A0AA88IRM4_ARTSF</name>
<reference evidence="1" key="1">
    <citation type="submission" date="2023-07" db="EMBL/GenBank/DDBJ databases">
        <title>Chromosome-level genome assembly of Artemia franciscana.</title>
        <authorList>
            <person name="Jo E."/>
        </authorList>
    </citation>
    <scope>NUCLEOTIDE SEQUENCE</scope>
    <source>
        <tissue evidence="1">Whole body</tissue>
    </source>
</reference>